<feature type="compositionally biased region" description="Polar residues" evidence="1">
    <location>
        <begin position="625"/>
        <end position="636"/>
    </location>
</feature>
<dbReference type="Proteomes" id="UP001565368">
    <property type="component" value="Unassembled WGS sequence"/>
</dbReference>
<feature type="region of interest" description="Disordered" evidence="1">
    <location>
        <begin position="1"/>
        <end position="169"/>
    </location>
</feature>
<sequence>MPAIVKSTINLFRASRKADQPPVQPEPATDAPPPPLPPPVPPPPLPPARRYSPPEVLPKSRSRASMPAQGRAAADMTPSTQAKVLPWVDGVRNQVYEEPAGLFGPYPARESPPRRRSRPAPTRPQSLYSPPPLPHAPFAFAALAEAPEPAEPALGRQGSDAMSRGAGLDAMNRGAPLAGLGLGDVEAAMRTYPSLEATFAGTTPPEGSFGQDLTPLSQISKKLEKKKAPRQSHSSMPPRAEAFALPRIHKQRHDFPFSIDEAMATQERDKARADAFAQLVANNGKPVPPAVAKLGSPFRPDTFETLPTSTDTSFGHIAHENGRPIASAVNTPHAPKRVDDKAKSMPPATVPQEPPFFFSTTSPGIYMGSLRFAPAAAPVQQPKVNEVRMDARSAYVETVSDESATPRVRQKSERATVVNAPSVQASAPPAVEATPKAGPSHTRHQSVPMSVFSEPLSDATFKVGSYAPTTTTGVHNMVEQSSFHDETLCQLLDAARLNLIGDQAKKALMRAARARVIELKDIKEQGVRQSTPPWANEIIQRLEAFDARFSELGKRSTDESVMLEDAVHPATFFGHGPTAEDMEVLKNALTNITTYAAPYSYATETIGFELPKAGSIHTIAPTPTPNSDPQRSGASTRMANLNEATPKQRDTLTWGSEVDIPQQTPPLMPRPPRIEIQPPTTLASKTTTARDTASHSPTNNASGSTSEVSNARTNAPARESEYDRPPPVPPKSVAGRSVANTEPKPSSSAGKGSLGTPQVKPADLFSMTTSPATTHRSNAASYVTATSLKPWDLVTQRLYAWALVWEEDSFVRALERMALGFQVDDFPLTVYTMLIFKRNIQRRLTMTPPLVCDKLFVPPNIADGINKSVHSKQFSDAQMILESLWHPFRLKDPPRIIVSLMKHGGRDNTWLAARHDLTTGKLLVYVVGPGLQDPPEGKDMDNRVYMWWLAIRQAWPQYNIPHTDETHRLPYTIKMVPVPASEKENASLQAMVISRNFLLGMRPETTDDQVRLREAVWGEVRRLLLKKQQGKLHVHGAEPRATDTISNL</sequence>
<protein>
    <submittedName>
        <fullName evidence="2">Uncharacterized protein</fullName>
    </submittedName>
</protein>
<feature type="compositionally biased region" description="Polar residues" evidence="1">
    <location>
        <begin position="738"/>
        <end position="750"/>
    </location>
</feature>
<gene>
    <name evidence="2" type="ORF">Q8F55_007020</name>
</gene>
<name>A0ABR3PZI9_9TREE</name>
<feature type="region of interest" description="Disordered" evidence="1">
    <location>
        <begin position="326"/>
        <end position="354"/>
    </location>
</feature>
<dbReference type="GeneID" id="95988063"/>
<dbReference type="EMBL" id="JBBXJM010000005">
    <property type="protein sequence ID" value="KAL1407587.1"/>
    <property type="molecule type" value="Genomic_DNA"/>
</dbReference>
<keyword evidence="3" id="KW-1185">Reference proteome</keyword>
<reference evidence="2 3" key="1">
    <citation type="submission" date="2023-08" db="EMBL/GenBank/DDBJ databases">
        <title>Annotated Genome Sequence of Vanrija albida AlHP1.</title>
        <authorList>
            <person name="Herzog R."/>
        </authorList>
    </citation>
    <scope>NUCLEOTIDE SEQUENCE [LARGE SCALE GENOMIC DNA]</scope>
    <source>
        <strain evidence="2 3">AlHP1</strain>
    </source>
</reference>
<feature type="compositionally biased region" description="Low complexity" evidence="1">
    <location>
        <begin position="136"/>
        <end position="154"/>
    </location>
</feature>
<feature type="compositionally biased region" description="Polar residues" evidence="1">
    <location>
        <begin position="766"/>
        <end position="778"/>
    </location>
</feature>
<evidence type="ECO:0000256" key="1">
    <source>
        <dbReference type="SAM" id="MobiDB-lite"/>
    </source>
</evidence>
<feature type="compositionally biased region" description="Pro residues" evidence="1">
    <location>
        <begin position="22"/>
        <end position="47"/>
    </location>
</feature>
<evidence type="ECO:0000313" key="2">
    <source>
        <dbReference type="EMBL" id="KAL1407587.1"/>
    </source>
</evidence>
<feature type="compositionally biased region" description="Low complexity" evidence="1">
    <location>
        <begin position="417"/>
        <end position="431"/>
    </location>
</feature>
<feature type="region of interest" description="Disordered" evidence="1">
    <location>
        <begin position="617"/>
        <end position="636"/>
    </location>
</feature>
<dbReference type="RefSeq" id="XP_069207531.1">
    <property type="nucleotide sequence ID" value="XM_069355460.1"/>
</dbReference>
<proteinExistence type="predicted"/>
<feature type="region of interest" description="Disordered" evidence="1">
    <location>
        <begin position="644"/>
        <end position="778"/>
    </location>
</feature>
<organism evidence="2 3">
    <name type="scientific">Vanrija albida</name>
    <dbReference type="NCBI Taxonomy" id="181172"/>
    <lineage>
        <taxon>Eukaryota</taxon>
        <taxon>Fungi</taxon>
        <taxon>Dikarya</taxon>
        <taxon>Basidiomycota</taxon>
        <taxon>Agaricomycotina</taxon>
        <taxon>Tremellomycetes</taxon>
        <taxon>Trichosporonales</taxon>
        <taxon>Trichosporonaceae</taxon>
        <taxon>Vanrija</taxon>
    </lineage>
</organism>
<accession>A0ABR3PZI9</accession>
<comment type="caution">
    <text evidence="2">The sequence shown here is derived from an EMBL/GenBank/DDBJ whole genome shotgun (WGS) entry which is preliminary data.</text>
</comment>
<evidence type="ECO:0000313" key="3">
    <source>
        <dbReference type="Proteomes" id="UP001565368"/>
    </source>
</evidence>
<feature type="compositionally biased region" description="Polar residues" evidence="1">
    <location>
        <begin position="678"/>
        <end position="713"/>
    </location>
</feature>
<feature type="region of interest" description="Disordered" evidence="1">
    <location>
        <begin position="398"/>
        <end position="445"/>
    </location>
</feature>